<evidence type="ECO:0000259" key="8">
    <source>
        <dbReference type="PROSITE" id="PS50090"/>
    </source>
</evidence>
<dbReference type="GO" id="GO:0006355">
    <property type="term" value="P:regulation of DNA-templated transcription"/>
    <property type="evidence" value="ECO:0007669"/>
    <property type="project" value="UniProtKB-ARBA"/>
</dbReference>
<feature type="region of interest" description="Disordered" evidence="7">
    <location>
        <begin position="207"/>
        <end position="270"/>
    </location>
</feature>
<evidence type="ECO:0000256" key="3">
    <source>
        <dbReference type="ARBA" id="ARBA00023015"/>
    </source>
</evidence>
<dbReference type="FunFam" id="1.10.10.60:FF:000061">
    <property type="entry name" value="Trihelix transcription factor GT-2"/>
    <property type="match status" value="1"/>
</dbReference>
<feature type="compositionally biased region" description="Low complexity" evidence="7">
    <location>
        <begin position="332"/>
        <end position="341"/>
    </location>
</feature>
<feature type="compositionally biased region" description="Acidic residues" evidence="7">
    <location>
        <begin position="312"/>
        <end position="321"/>
    </location>
</feature>
<feature type="compositionally biased region" description="Basic and acidic residues" evidence="7">
    <location>
        <begin position="448"/>
        <end position="458"/>
    </location>
</feature>
<keyword evidence="6" id="KW-0539">Nucleus</keyword>
<reference evidence="9 10" key="1">
    <citation type="journal article" date="2021" name="Nat. Plants">
        <title>The Taxus genome provides insights into paclitaxel biosynthesis.</title>
        <authorList>
            <person name="Xiong X."/>
            <person name="Gou J."/>
            <person name="Liao Q."/>
            <person name="Li Y."/>
            <person name="Zhou Q."/>
            <person name="Bi G."/>
            <person name="Li C."/>
            <person name="Du R."/>
            <person name="Wang X."/>
            <person name="Sun T."/>
            <person name="Guo L."/>
            <person name="Liang H."/>
            <person name="Lu P."/>
            <person name="Wu Y."/>
            <person name="Zhang Z."/>
            <person name="Ro D.K."/>
            <person name="Shang Y."/>
            <person name="Huang S."/>
            <person name="Yan J."/>
        </authorList>
    </citation>
    <scope>NUCLEOTIDE SEQUENCE [LARGE SCALE GENOMIC DNA]</scope>
    <source>
        <strain evidence="9">Ta-2019</strain>
    </source>
</reference>
<feature type="domain" description="Myb-like" evidence="8">
    <location>
        <begin position="119"/>
        <end position="177"/>
    </location>
</feature>
<feature type="compositionally biased region" description="Acidic residues" evidence="7">
    <location>
        <begin position="720"/>
        <end position="734"/>
    </location>
</feature>
<evidence type="ECO:0000256" key="5">
    <source>
        <dbReference type="ARBA" id="ARBA00023163"/>
    </source>
</evidence>
<feature type="region of interest" description="Disordered" evidence="7">
    <location>
        <begin position="1"/>
        <end position="120"/>
    </location>
</feature>
<feature type="compositionally biased region" description="Low complexity" evidence="7">
    <location>
        <begin position="634"/>
        <end position="661"/>
    </location>
</feature>
<feature type="region of interest" description="Disordered" evidence="7">
    <location>
        <begin position="301"/>
        <end position="341"/>
    </location>
</feature>
<dbReference type="Proteomes" id="UP000824469">
    <property type="component" value="Unassembled WGS sequence"/>
</dbReference>
<evidence type="ECO:0000256" key="2">
    <source>
        <dbReference type="ARBA" id="ARBA00022737"/>
    </source>
</evidence>
<keyword evidence="10" id="KW-1185">Reference proteome</keyword>
<feature type="domain" description="Myb-like" evidence="8">
    <location>
        <begin position="497"/>
        <end position="561"/>
    </location>
</feature>
<dbReference type="CDD" id="cd12203">
    <property type="entry name" value="GT1"/>
    <property type="match status" value="2"/>
</dbReference>
<feature type="compositionally biased region" description="Low complexity" evidence="7">
    <location>
        <begin position="208"/>
        <end position="237"/>
    </location>
</feature>
<dbReference type="EMBL" id="JAHRHJ020000004">
    <property type="protein sequence ID" value="KAH9316876.1"/>
    <property type="molecule type" value="Genomic_DNA"/>
</dbReference>
<comment type="subcellular location">
    <subcellularLocation>
        <location evidence="1">Nucleus</location>
    </subcellularLocation>
</comment>
<feature type="compositionally biased region" description="Polar residues" evidence="7">
    <location>
        <begin position="255"/>
        <end position="270"/>
    </location>
</feature>
<dbReference type="InterPro" id="IPR044822">
    <property type="entry name" value="Myb_DNA-bind_4"/>
</dbReference>
<feature type="region of interest" description="Disordered" evidence="7">
    <location>
        <begin position="631"/>
        <end position="738"/>
    </location>
</feature>
<evidence type="ECO:0000313" key="10">
    <source>
        <dbReference type="Proteomes" id="UP000824469"/>
    </source>
</evidence>
<feature type="compositionally biased region" description="Low complexity" evidence="7">
    <location>
        <begin position="467"/>
        <end position="476"/>
    </location>
</feature>
<comment type="caution">
    <text evidence="9">The sequence shown here is derived from an EMBL/GenBank/DDBJ whole genome shotgun (WGS) entry which is preliminary data.</text>
</comment>
<keyword evidence="2" id="KW-0677">Repeat</keyword>
<dbReference type="InterPro" id="IPR001005">
    <property type="entry name" value="SANT/Myb"/>
</dbReference>
<dbReference type="PANTHER" id="PTHR21654:SF84">
    <property type="entry name" value="SI:DKEY-66I24.7"/>
    <property type="match status" value="1"/>
</dbReference>
<dbReference type="Gene3D" id="1.10.10.60">
    <property type="entry name" value="Homeodomain-like"/>
    <property type="match status" value="2"/>
</dbReference>
<dbReference type="AlphaFoldDB" id="A0AA38G5W6"/>
<evidence type="ECO:0000256" key="1">
    <source>
        <dbReference type="ARBA" id="ARBA00004123"/>
    </source>
</evidence>
<evidence type="ECO:0000256" key="4">
    <source>
        <dbReference type="ARBA" id="ARBA00023125"/>
    </source>
</evidence>
<evidence type="ECO:0000256" key="6">
    <source>
        <dbReference type="ARBA" id="ARBA00023242"/>
    </source>
</evidence>
<dbReference type="PROSITE" id="PS50090">
    <property type="entry name" value="MYB_LIKE"/>
    <property type="match status" value="2"/>
</dbReference>
<feature type="region of interest" description="Disordered" evidence="7">
    <location>
        <begin position="445"/>
        <end position="476"/>
    </location>
</feature>
<organism evidence="9 10">
    <name type="scientific">Taxus chinensis</name>
    <name type="common">Chinese yew</name>
    <name type="synonym">Taxus wallichiana var. chinensis</name>
    <dbReference type="NCBI Taxonomy" id="29808"/>
    <lineage>
        <taxon>Eukaryota</taxon>
        <taxon>Viridiplantae</taxon>
        <taxon>Streptophyta</taxon>
        <taxon>Embryophyta</taxon>
        <taxon>Tracheophyta</taxon>
        <taxon>Spermatophyta</taxon>
        <taxon>Pinopsida</taxon>
        <taxon>Pinidae</taxon>
        <taxon>Conifers II</taxon>
        <taxon>Cupressales</taxon>
        <taxon>Taxaceae</taxon>
        <taxon>Taxus</taxon>
    </lineage>
</organism>
<proteinExistence type="predicted"/>
<feature type="compositionally biased region" description="Gly residues" evidence="7">
    <location>
        <begin position="1"/>
        <end position="17"/>
    </location>
</feature>
<dbReference type="SMART" id="SM00717">
    <property type="entry name" value="SANT"/>
    <property type="match status" value="2"/>
</dbReference>
<feature type="compositionally biased region" description="Basic and acidic residues" evidence="7">
    <location>
        <begin position="674"/>
        <end position="683"/>
    </location>
</feature>
<dbReference type="PANTHER" id="PTHR21654">
    <property type="entry name" value="FI21293P1"/>
    <property type="match status" value="1"/>
</dbReference>
<dbReference type="OMA" id="IKLRTAM"/>
<dbReference type="Pfam" id="PF13837">
    <property type="entry name" value="Myb_DNA-bind_4"/>
    <property type="match status" value="2"/>
</dbReference>
<keyword evidence="3" id="KW-0805">Transcription regulation</keyword>
<accession>A0AA38G5W6</accession>
<evidence type="ECO:0000256" key="7">
    <source>
        <dbReference type="SAM" id="MobiDB-lite"/>
    </source>
</evidence>
<evidence type="ECO:0000313" key="9">
    <source>
        <dbReference type="EMBL" id="KAH9316876.1"/>
    </source>
</evidence>
<gene>
    <name evidence="9" type="ORF">KI387_018645</name>
</gene>
<sequence length="793" mass="86924">MQQATTGGGGGGGGGGASAQQYGVSVAPDVAQFGGVRPPHGHMLGISHDPTPQHLQLLKHSSHKEDSSLNEISPPPPPQRSGATFDQLMPSGGSGGGGVFGEEEALPPDDCERGGPVGNRWPRQETLALLKIRSEMDGTFRDASLKGPLWEDVSRRLAELGYHRSAKKCKEKFENVHKYYKRTKDGRAGRQDGKSYRFFSQLEALHGSTANNNNNNSSSSPNSNANHARNINNNTQAVSSGPGPGPGPAPGRLIQQPSSAPAMLSSNVSTPGELNRKIITTAAAAAVTTVDPVVMRHSSDLSAGNLSFSSDSSDEDDDFNEQTDSRKRKRSSGTSSTTSTRKMMQFFEELMKQVMERQELMQQKFLETIEKREQDRMIREEAWKRQEMARLNREHEIIAQERALSASRDASFISFLQKITGQTYQGIPSIAPLAQSTTTITPVPPPQETHHQQHRENNNNHCSSGHNPNSNTNTNNIAQDVTVAGGAMVSAEQMELSFDPSSSRWPKPEVHALIRLRSGMEPRYQDAGPKGPLWEEISAGMCRLGYNRSAKRCKEKWENINKYFKKVKESNKKRPEDAKTCPYFHQLDQLYRKRVLGVSNSFSNKEDQQMNANDNECGQGTDHMILAIMPPPGSSSDNKNIIGINNNNSNSGGGIPSSNGGAFYSSPENGTGADHQRGLKKPAEGLVMDVMDMDDDEEEEEEEEGMQSSQHQREQHSIVDDYDDDKIDGDDSDNNNEQADHNIATAATTSALPFAHFVHESRTPSSTAANSFMAMVHRFNVKSDPPEFKASKP</sequence>
<name>A0AA38G5W6_TAXCH</name>
<keyword evidence="5" id="KW-0804">Transcription</keyword>
<keyword evidence="4" id="KW-0238">DNA-binding</keyword>
<protein>
    <recommendedName>
        <fullName evidence="8">Myb-like domain-containing protein</fullName>
    </recommendedName>
</protein>
<feature type="compositionally biased region" description="Acidic residues" evidence="7">
    <location>
        <begin position="691"/>
        <end position="705"/>
    </location>
</feature>
<dbReference type="GO" id="GO:0003677">
    <property type="term" value="F:DNA binding"/>
    <property type="evidence" value="ECO:0007669"/>
    <property type="project" value="UniProtKB-KW"/>
</dbReference>
<dbReference type="FunFam" id="1.10.10.60:FF:000092">
    <property type="entry name" value="Trihelix transcription factor GT-2"/>
    <property type="match status" value="1"/>
</dbReference>
<dbReference type="GO" id="GO:0005634">
    <property type="term" value="C:nucleus"/>
    <property type="evidence" value="ECO:0007669"/>
    <property type="project" value="UniProtKB-SubCell"/>
</dbReference>